<proteinExistence type="predicted"/>
<dbReference type="OrthoDB" id="10444661at2759"/>
<feature type="region of interest" description="Disordered" evidence="1">
    <location>
        <begin position="161"/>
        <end position="186"/>
    </location>
</feature>
<protein>
    <submittedName>
        <fullName evidence="2">Uncharacterized protein</fullName>
    </submittedName>
</protein>
<dbReference type="AlphaFoldDB" id="A0A5B0QXJ4"/>
<gene>
    <name evidence="2" type="ORF">PGT21_029746</name>
</gene>
<organism evidence="2 3">
    <name type="scientific">Puccinia graminis f. sp. tritici</name>
    <dbReference type="NCBI Taxonomy" id="56615"/>
    <lineage>
        <taxon>Eukaryota</taxon>
        <taxon>Fungi</taxon>
        <taxon>Dikarya</taxon>
        <taxon>Basidiomycota</taxon>
        <taxon>Pucciniomycotina</taxon>
        <taxon>Pucciniomycetes</taxon>
        <taxon>Pucciniales</taxon>
        <taxon>Pucciniaceae</taxon>
        <taxon>Puccinia</taxon>
    </lineage>
</organism>
<evidence type="ECO:0000313" key="2">
    <source>
        <dbReference type="EMBL" id="KAA1118016.1"/>
    </source>
</evidence>
<dbReference type="EMBL" id="VSWC01000002">
    <property type="protein sequence ID" value="KAA1118016.1"/>
    <property type="molecule type" value="Genomic_DNA"/>
</dbReference>
<dbReference type="Proteomes" id="UP000324748">
    <property type="component" value="Unassembled WGS sequence"/>
</dbReference>
<name>A0A5B0QXJ4_PUCGR</name>
<evidence type="ECO:0000313" key="3">
    <source>
        <dbReference type="Proteomes" id="UP000324748"/>
    </source>
</evidence>
<reference evidence="2 3" key="1">
    <citation type="submission" date="2019-05" db="EMBL/GenBank/DDBJ databases">
        <title>Emergence of the Ug99 lineage of the wheat stem rust pathogen through somatic hybridization.</title>
        <authorList>
            <person name="Li F."/>
            <person name="Upadhyaya N.M."/>
            <person name="Sperschneider J."/>
            <person name="Matny O."/>
            <person name="Nguyen-Phuc H."/>
            <person name="Mago R."/>
            <person name="Raley C."/>
            <person name="Miller M.E."/>
            <person name="Silverstein K.A.T."/>
            <person name="Henningsen E."/>
            <person name="Hirsch C.D."/>
            <person name="Visser B."/>
            <person name="Pretorius Z.A."/>
            <person name="Steffenson B.J."/>
            <person name="Schwessinger B."/>
            <person name="Dodds P.N."/>
            <person name="Figueroa M."/>
        </authorList>
    </citation>
    <scope>NUCLEOTIDE SEQUENCE [LARGE SCALE GENOMIC DNA]</scope>
    <source>
        <strain evidence="2">21-0</strain>
    </source>
</reference>
<accession>A0A5B0QXJ4</accession>
<comment type="caution">
    <text evidence="2">The sequence shown here is derived from an EMBL/GenBank/DDBJ whole genome shotgun (WGS) entry which is preliminary data.</text>
</comment>
<keyword evidence="3" id="KW-1185">Reference proteome</keyword>
<evidence type="ECO:0000256" key="1">
    <source>
        <dbReference type="SAM" id="MobiDB-lite"/>
    </source>
</evidence>
<sequence length="186" mass="20817">MLRTLICRETIATILAGLHRGYIRNSSFDVQPPVMDCRGKNAFVREPRRGLQINMANHSRRRLLGFGAHDVMIYLTNNGHWRGSGDVMENKRTFKTGLSRRNQRVQAENAGIGLLRPCQFLETCSARGNVSSTSHSQNPEVESIAKAAGYQGYNNFESIAHGTQKLSNPKQIHLAQRMPPNTSEDP</sequence>